<name>A0A238JI85_9RHOB</name>
<sequence>MAHTELDLRERRAIEDMLNAKMAVSKIATHLGRHRSAIYREIKRNHFADGELPYLSGYYGVNAQRNASDRRARRRKLIRLDDLRAHVVDRLIEGWTPEQIAGRLGHDNQPIRVSHETIYAYVYSAEGQSAQLARYLPSRRKKRLPRYARRRRGQVFPPERSIHQRPDHVKTRTRFGDWEGDLMIFEKKTGNMNVASLVERKTRYAVLFRNNNRSSKHVMTSILNVLEPLPQPARKSITFDRGFEFRDWRRLKTEIGTESWFCDPQAPWQKGSVEELNKRARRYLPRDTQVAALTNRNMKAICDRLNETPRKCLGWRTPTEVFREEMMKLR</sequence>
<dbReference type="GO" id="GO:0003676">
    <property type="term" value="F:nucleic acid binding"/>
    <property type="evidence" value="ECO:0007669"/>
    <property type="project" value="InterPro"/>
</dbReference>
<reference evidence="4" key="1">
    <citation type="submission" date="2017-05" db="EMBL/GenBank/DDBJ databases">
        <authorList>
            <person name="Rodrigo-Torres L."/>
            <person name="Arahal R. D."/>
            <person name="Lucena T."/>
        </authorList>
    </citation>
    <scope>NUCLEOTIDE SEQUENCE [LARGE SCALE GENOMIC DNA]</scope>
    <source>
        <strain evidence="4">CECT 8649</strain>
    </source>
</reference>
<dbReference type="GO" id="GO:0005829">
    <property type="term" value="C:cytosol"/>
    <property type="evidence" value="ECO:0007669"/>
    <property type="project" value="TreeGrafter"/>
</dbReference>
<dbReference type="Proteomes" id="UP000225972">
    <property type="component" value="Unassembled WGS sequence"/>
</dbReference>
<dbReference type="PANTHER" id="PTHR10948:SF23">
    <property type="entry name" value="TRANSPOSASE INSI FOR INSERTION SEQUENCE ELEMENT IS30A-RELATED"/>
    <property type="match status" value="1"/>
</dbReference>
<gene>
    <name evidence="3" type="ORF">TRP8649_04533</name>
</gene>
<evidence type="ECO:0000259" key="2">
    <source>
        <dbReference type="PROSITE" id="PS50994"/>
    </source>
</evidence>
<protein>
    <submittedName>
        <fullName evidence="3">Integrase core domain protein</fullName>
    </submittedName>
</protein>
<dbReference type="InterPro" id="IPR012337">
    <property type="entry name" value="RNaseH-like_sf"/>
</dbReference>
<dbReference type="GO" id="GO:0006310">
    <property type="term" value="P:DNA recombination"/>
    <property type="evidence" value="ECO:0007669"/>
    <property type="project" value="UniProtKB-KW"/>
</dbReference>
<dbReference type="EMBL" id="FXXP01000004">
    <property type="protein sequence ID" value="SMX30390.1"/>
    <property type="molecule type" value="Genomic_DNA"/>
</dbReference>
<dbReference type="GO" id="GO:0015074">
    <property type="term" value="P:DNA integration"/>
    <property type="evidence" value="ECO:0007669"/>
    <property type="project" value="InterPro"/>
</dbReference>
<dbReference type="PANTHER" id="PTHR10948">
    <property type="entry name" value="TRANSPOSASE"/>
    <property type="match status" value="1"/>
</dbReference>
<evidence type="ECO:0000313" key="3">
    <source>
        <dbReference type="EMBL" id="SMX30390.1"/>
    </source>
</evidence>
<dbReference type="AlphaFoldDB" id="A0A238JI85"/>
<dbReference type="InterPro" id="IPR053392">
    <property type="entry name" value="Transposase_IS30-like"/>
</dbReference>
<evidence type="ECO:0000313" key="4">
    <source>
        <dbReference type="Proteomes" id="UP000225972"/>
    </source>
</evidence>
<dbReference type="Gene3D" id="3.30.420.10">
    <property type="entry name" value="Ribonuclease H-like superfamily/Ribonuclease H"/>
    <property type="match status" value="1"/>
</dbReference>
<evidence type="ECO:0000256" key="1">
    <source>
        <dbReference type="ARBA" id="ARBA00023172"/>
    </source>
</evidence>
<dbReference type="NCBIfam" id="NF033563">
    <property type="entry name" value="transpos_IS30"/>
    <property type="match status" value="1"/>
</dbReference>
<dbReference type="InterPro" id="IPR001584">
    <property type="entry name" value="Integrase_cat-core"/>
</dbReference>
<dbReference type="InterPro" id="IPR036397">
    <property type="entry name" value="RNaseH_sf"/>
</dbReference>
<dbReference type="GO" id="GO:0004803">
    <property type="term" value="F:transposase activity"/>
    <property type="evidence" value="ECO:0007669"/>
    <property type="project" value="TreeGrafter"/>
</dbReference>
<organism evidence="3 4">
    <name type="scientific">Pelagimonas phthalicica</name>
    <dbReference type="NCBI Taxonomy" id="1037362"/>
    <lineage>
        <taxon>Bacteria</taxon>
        <taxon>Pseudomonadati</taxon>
        <taxon>Pseudomonadota</taxon>
        <taxon>Alphaproteobacteria</taxon>
        <taxon>Rhodobacterales</taxon>
        <taxon>Roseobacteraceae</taxon>
        <taxon>Pelagimonas</taxon>
    </lineage>
</organism>
<dbReference type="PROSITE" id="PS50994">
    <property type="entry name" value="INTEGRASE"/>
    <property type="match status" value="1"/>
</dbReference>
<dbReference type="RefSeq" id="WP_099249535.1">
    <property type="nucleotide sequence ID" value="NZ_SOAP01000005.1"/>
</dbReference>
<dbReference type="OrthoDB" id="9803231at2"/>
<dbReference type="SUPFAM" id="SSF53098">
    <property type="entry name" value="Ribonuclease H-like"/>
    <property type="match status" value="1"/>
</dbReference>
<dbReference type="Pfam" id="PF13936">
    <property type="entry name" value="HTH_38"/>
    <property type="match status" value="1"/>
</dbReference>
<feature type="domain" description="Integrase catalytic" evidence="2">
    <location>
        <begin position="162"/>
        <end position="326"/>
    </location>
</feature>
<keyword evidence="4" id="KW-1185">Reference proteome</keyword>
<dbReference type="InterPro" id="IPR051917">
    <property type="entry name" value="Transposase-Integrase"/>
</dbReference>
<proteinExistence type="predicted"/>
<accession>A0A238JI85</accession>
<keyword evidence="1" id="KW-0233">DNA recombination</keyword>
<dbReference type="InterPro" id="IPR025246">
    <property type="entry name" value="IS30-like_HTH"/>
</dbReference>
<dbReference type="GO" id="GO:0032196">
    <property type="term" value="P:transposition"/>
    <property type="evidence" value="ECO:0007669"/>
    <property type="project" value="TreeGrafter"/>
</dbReference>